<dbReference type="AlphaFoldDB" id="A0A5J5P0M5"/>
<proteinExistence type="predicted"/>
<sequence length="60" mass="6730">MNTEVQQTAKHFLPTNYLAAPSKKTHDADQIPTKEPTHHDHDDPPDSTLEHSVTSHHTHG</sequence>
<gene>
    <name evidence="2" type="ORF">ES319_D12G099000v1</name>
</gene>
<evidence type="ECO:0000313" key="3">
    <source>
        <dbReference type="Proteomes" id="UP000327439"/>
    </source>
</evidence>
<accession>A0A5J5P0M5</accession>
<name>A0A5J5P0M5_GOSBA</name>
<protein>
    <submittedName>
        <fullName evidence="2">Uncharacterized protein</fullName>
    </submittedName>
</protein>
<reference evidence="3" key="1">
    <citation type="journal article" date="2020" name="Nat. Genet.">
        <title>Genomic diversifications of five Gossypium allopolyploid species and their impact on cotton improvement.</title>
        <authorList>
            <person name="Chen Z.J."/>
            <person name="Sreedasyam A."/>
            <person name="Ando A."/>
            <person name="Song Q."/>
            <person name="De Santiago L.M."/>
            <person name="Hulse-Kemp A.M."/>
            <person name="Ding M."/>
            <person name="Ye W."/>
            <person name="Kirkbride R.C."/>
            <person name="Jenkins J."/>
            <person name="Plott C."/>
            <person name="Lovell J."/>
            <person name="Lin Y.M."/>
            <person name="Vaughn R."/>
            <person name="Liu B."/>
            <person name="Simpson S."/>
            <person name="Scheffler B.E."/>
            <person name="Wen L."/>
            <person name="Saski C.A."/>
            <person name="Grover C.E."/>
            <person name="Hu G."/>
            <person name="Conover J.L."/>
            <person name="Carlson J.W."/>
            <person name="Shu S."/>
            <person name="Boston L.B."/>
            <person name="Williams M."/>
            <person name="Peterson D.G."/>
            <person name="McGee K."/>
            <person name="Jones D.C."/>
            <person name="Wendel J.F."/>
            <person name="Stelly D.M."/>
            <person name="Grimwood J."/>
            <person name="Schmutz J."/>
        </authorList>
    </citation>
    <scope>NUCLEOTIDE SEQUENCE [LARGE SCALE GENOMIC DNA]</scope>
    <source>
        <strain evidence="3">cv. 3-79</strain>
    </source>
</reference>
<dbReference type="Proteomes" id="UP000327439">
    <property type="component" value="Chromosome D12"/>
</dbReference>
<keyword evidence="3" id="KW-1185">Reference proteome</keyword>
<organism evidence="2 3">
    <name type="scientific">Gossypium barbadense</name>
    <name type="common">Sea Island cotton</name>
    <name type="synonym">Hibiscus barbadensis</name>
    <dbReference type="NCBI Taxonomy" id="3634"/>
    <lineage>
        <taxon>Eukaryota</taxon>
        <taxon>Viridiplantae</taxon>
        <taxon>Streptophyta</taxon>
        <taxon>Embryophyta</taxon>
        <taxon>Tracheophyta</taxon>
        <taxon>Spermatophyta</taxon>
        <taxon>Magnoliopsida</taxon>
        <taxon>eudicotyledons</taxon>
        <taxon>Gunneridae</taxon>
        <taxon>Pentapetalae</taxon>
        <taxon>rosids</taxon>
        <taxon>malvids</taxon>
        <taxon>Malvales</taxon>
        <taxon>Malvaceae</taxon>
        <taxon>Malvoideae</taxon>
        <taxon>Gossypium</taxon>
    </lineage>
</organism>
<feature type="region of interest" description="Disordered" evidence="1">
    <location>
        <begin position="1"/>
        <end position="60"/>
    </location>
</feature>
<evidence type="ECO:0000256" key="1">
    <source>
        <dbReference type="SAM" id="MobiDB-lite"/>
    </source>
</evidence>
<feature type="compositionally biased region" description="Basic and acidic residues" evidence="1">
    <location>
        <begin position="35"/>
        <end position="44"/>
    </location>
</feature>
<evidence type="ECO:0000313" key="2">
    <source>
        <dbReference type="EMBL" id="KAB1998581.1"/>
    </source>
</evidence>
<dbReference type="EMBL" id="CM018226">
    <property type="protein sequence ID" value="KAB1998581.1"/>
    <property type="molecule type" value="Genomic_DNA"/>
</dbReference>